<feature type="compositionally biased region" description="Basic and acidic residues" evidence="1">
    <location>
        <begin position="64"/>
        <end position="83"/>
    </location>
</feature>
<name>A0ABY8QIA0_9RHOB</name>
<sequence length="83" mass="9044">MDQAQDDRRNAHGDPEALDKGSGQVEFLRQRDQHKRGGKDVSAEIQDAVAVQDAQRQAGIQGDIGEKSKHADNTKHIGADGRL</sequence>
<proteinExistence type="predicted"/>
<evidence type="ECO:0000313" key="3">
    <source>
        <dbReference type="Proteomes" id="UP001241605"/>
    </source>
</evidence>
<dbReference type="Proteomes" id="UP001241605">
    <property type="component" value="Chromosome"/>
</dbReference>
<accession>A0ABY8QIA0</accession>
<dbReference type="RefSeq" id="WP_282300323.1">
    <property type="nucleotide sequence ID" value="NZ_CP124616.1"/>
</dbReference>
<dbReference type="EMBL" id="CP124616">
    <property type="protein sequence ID" value="WGW03693.1"/>
    <property type="molecule type" value="Genomic_DNA"/>
</dbReference>
<reference evidence="2 3" key="1">
    <citation type="submission" date="2023-05" db="EMBL/GenBank/DDBJ databases">
        <title>YMD87, complete Genome.</title>
        <authorList>
            <person name="Zhang J."/>
            <person name="Xu X."/>
        </authorList>
    </citation>
    <scope>NUCLEOTIDE SEQUENCE [LARGE SCALE GENOMIC DNA]</scope>
    <source>
        <strain evidence="2 3">YMD87</strain>
    </source>
</reference>
<gene>
    <name evidence="2" type="ORF">QF118_17510</name>
</gene>
<feature type="compositionally biased region" description="Basic and acidic residues" evidence="1">
    <location>
        <begin position="1"/>
        <end position="19"/>
    </location>
</feature>
<evidence type="ECO:0000313" key="2">
    <source>
        <dbReference type="EMBL" id="WGW03693.1"/>
    </source>
</evidence>
<evidence type="ECO:0000256" key="1">
    <source>
        <dbReference type="SAM" id="MobiDB-lite"/>
    </source>
</evidence>
<feature type="compositionally biased region" description="Low complexity" evidence="1">
    <location>
        <begin position="46"/>
        <end position="58"/>
    </location>
</feature>
<keyword evidence="3" id="KW-1185">Reference proteome</keyword>
<feature type="region of interest" description="Disordered" evidence="1">
    <location>
        <begin position="1"/>
        <end position="83"/>
    </location>
</feature>
<protein>
    <submittedName>
        <fullName evidence="2">Uncharacterized protein</fullName>
    </submittedName>
</protein>
<organism evidence="2 3">
    <name type="scientific">Tropicibacter oceani</name>
    <dbReference type="NCBI Taxonomy" id="3058420"/>
    <lineage>
        <taxon>Bacteria</taxon>
        <taxon>Pseudomonadati</taxon>
        <taxon>Pseudomonadota</taxon>
        <taxon>Alphaproteobacteria</taxon>
        <taxon>Rhodobacterales</taxon>
        <taxon>Roseobacteraceae</taxon>
        <taxon>Tropicibacter</taxon>
    </lineage>
</organism>